<reference evidence="2" key="1">
    <citation type="submission" date="2021-06" db="EMBL/GenBank/DDBJ databases">
        <title>Comparative genomics, transcriptomics and evolutionary studies reveal genomic signatures of adaptation to plant cell wall in hemibiotrophic fungi.</title>
        <authorList>
            <consortium name="DOE Joint Genome Institute"/>
            <person name="Baroncelli R."/>
            <person name="Diaz J.F."/>
            <person name="Benocci T."/>
            <person name="Peng M."/>
            <person name="Battaglia E."/>
            <person name="Haridas S."/>
            <person name="Andreopoulos W."/>
            <person name="Labutti K."/>
            <person name="Pangilinan J."/>
            <person name="Floch G.L."/>
            <person name="Makela M.R."/>
            <person name="Henrissat B."/>
            <person name="Grigoriev I.V."/>
            <person name="Crouch J.A."/>
            <person name="De Vries R.P."/>
            <person name="Sukno S.A."/>
            <person name="Thon M.R."/>
        </authorList>
    </citation>
    <scope>NUCLEOTIDE SEQUENCE</scope>
    <source>
        <strain evidence="2">MAFF235873</strain>
    </source>
</reference>
<comment type="caution">
    <text evidence="2">The sequence shown here is derived from an EMBL/GenBank/DDBJ whole genome shotgun (WGS) entry which is preliminary data.</text>
</comment>
<name>A0AAD9H4M9_9PEZI</name>
<dbReference type="Proteomes" id="UP001232148">
    <property type="component" value="Unassembled WGS sequence"/>
</dbReference>
<evidence type="ECO:0000313" key="2">
    <source>
        <dbReference type="EMBL" id="KAK2021399.1"/>
    </source>
</evidence>
<dbReference type="EMBL" id="MU843108">
    <property type="protein sequence ID" value="KAK2021399.1"/>
    <property type="molecule type" value="Genomic_DNA"/>
</dbReference>
<protein>
    <submittedName>
        <fullName evidence="2">Uncharacterized protein</fullName>
    </submittedName>
</protein>
<accession>A0AAD9H4M9</accession>
<evidence type="ECO:0000256" key="1">
    <source>
        <dbReference type="SAM" id="Coils"/>
    </source>
</evidence>
<dbReference type="AlphaFoldDB" id="A0AAD9H4M9"/>
<feature type="coiled-coil region" evidence="1">
    <location>
        <begin position="107"/>
        <end position="176"/>
    </location>
</feature>
<keyword evidence="1" id="KW-0175">Coiled coil</keyword>
<sequence length="404" mass="45172">MSGINSMKNYVIDDELLEETAEKSVAKFEEVLEDWKKEVIGLLQRKEEGLNWSQRTKELETTLAGVVEKNTVETVNGPLNQLTQSIDECRGAIDALDMMNKVHQHNYDIKDSEIEALRAEISRLVKENQPGAAAVEALRLERDKASNEAKTAATEAETLRQKLGALEEERSKWKATAMKSHSAVSTKLVETLGKMQSGLRKDFQDGKALMKAAKQFDTDATTRVETTIKALMEKNLQAERERHEELLRAIKDNAVEQKEASRRGQRSYSAGMSDREVFDEILKSPWAGPTTRTIRNLAKFDVAHNNGSRESLSHSVVYHNIVPYMSSRGCTQAFEAFLEYSQPGNEYCLFAVLEKKNGEAAGAIRSGSRHCSDHKDREDCLVARCQAAADGQGKTYIVLNPETS</sequence>
<proteinExistence type="predicted"/>
<feature type="coiled-coil region" evidence="1">
    <location>
        <begin position="228"/>
        <end position="260"/>
    </location>
</feature>
<keyword evidence="3" id="KW-1185">Reference proteome</keyword>
<evidence type="ECO:0000313" key="3">
    <source>
        <dbReference type="Proteomes" id="UP001232148"/>
    </source>
</evidence>
<gene>
    <name evidence="2" type="ORF">LX32DRAFT_646456</name>
</gene>
<organism evidence="2 3">
    <name type="scientific">Colletotrichum zoysiae</name>
    <dbReference type="NCBI Taxonomy" id="1216348"/>
    <lineage>
        <taxon>Eukaryota</taxon>
        <taxon>Fungi</taxon>
        <taxon>Dikarya</taxon>
        <taxon>Ascomycota</taxon>
        <taxon>Pezizomycotina</taxon>
        <taxon>Sordariomycetes</taxon>
        <taxon>Hypocreomycetidae</taxon>
        <taxon>Glomerellales</taxon>
        <taxon>Glomerellaceae</taxon>
        <taxon>Colletotrichum</taxon>
        <taxon>Colletotrichum graminicola species complex</taxon>
    </lineage>
</organism>